<name>A0A7R8CKQ8_LEPSM</name>
<dbReference type="Gene3D" id="1.25.40.20">
    <property type="entry name" value="Ankyrin repeat-containing domain"/>
    <property type="match status" value="3"/>
</dbReference>
<protein>
    <submittedName>
        <fullName evidence="1">TRPA1</fullName>
    </submittedName>
</protein>
<dbReference type="SUPFAM" id="SSF48403">
    <property type="entry name" value="Ankyrin repeat"/>
    <property type="match status" value="1"/>
</dbReference>
<dbReference type="InterPro" id="IPR036770">
    <property type="entry name" value="Ankyrin_rpt-contain_sf"/>
</dbReference>
<dbReference type="PANTHER" id="PTHR24118">
    <property type="entry name" value="POTE ANKYRIN DOMAIN"/>
    <property type="match status" value="1"/>
</dbReference>
<dbReference type="Proteomes" id="UP000675881">
    <property type="component" value="Chromosome 14"/>
</dbReference>
<dbReference type="Pfam" id="PF12796">
    <property type="entry name" value="Ank_2"/>
    <property type="match status" value="3"/>
</dbReference>
<accession>A0A7R8CKQ8</accession>
<organism evidence="1 2">
    <name type="scientific">Lepeophtheirus salmonis</name>
    <name type="common">Salmon louse</name>
    <name type="synonym">Caligus salmonis</name>
    <dbReference type="NCBI Taxonomy" id="72036"/>
    <lineage>
        <taxon>Eukaryota</taxon>
        <taxon>Metazoa</taxon>
        <taxon>Ecdysozoa</taxon>
        <taxon>Arthropoda</taxon>
        <taxon>Crustacea</taxon>
        <taxon>Multicrustacea</taxon>
        <taxon>Hexanauplia</taxon>
        <taxon>Copepoda</taxon>
        <taxon>Siphonostomatoida</taxon>
        <taxon>Caligidae</taxon>
        <taxon>Lepeophtheirus</taxon>
    </lineage>
</organism>
<dbReference type="PROSITE" id="PS50297">
    <property type="entry name" value="ANK_REP_REGION"/>
    <property type="match status" value="4"/>
</dbReference>
<dbReference type="EMBL" id="HG994593">
    <property type="protein sequence ID" value="CAF2850597.1"/>
    <property type="molecule type" value="Genomic_DNA"/>
</dbReference>
<reference evidence="1" key="1">
    <citation type="submission" date="2021-02" db="EMBL/GenBank/DDBJ databases">
        <authorList>
            <person name="Bekaert M."/>
        </authorList>
    </citation>
    <scope>NUCLEOTIDE SEQUENCE</scope>
    <source>
        <strain evidence="1">IoA-00</strain>
    </source>
</reference>
<dbReference type="OrthoDB" id="1661883at2759"/>
<gene>
    <name evidence="1" type="ORF">LSAA_5525</name>
</gene>
<dbReference type="AlphaFoldDB" id="A0A7R8CKQ8"/>
<dbReference type="SMART" id="SM00248">
    <property type="entry name" value="ANK"/>
    <property type="match status" value="10"/>
</dbReference>
<evidence type="ECO:0000313" key="2">
    <source>
        <dbReference type="Proteomes" id="UP000675881"/>
    </source>
</evidence>
<evidence type="ECO:0000313" key="1">
    <source>
        <dbReference type="EMBL" id="CAF2850597.1"/>
    </source>
</evidence>
<dbReference type="PROSITE" id="PS50088">
    <property type="entry name" value="ANK_REPEAT"/>
    <property type="match status" value="6"/>
</dbReference>
<dbReference type="PRINTS" id="PR01415">
    <property type="entry name" value="ANKYRIN"/>
</dbReference>
<dbReference type="PANTHER" id="PTHR24118:SF99">
    <property type="entry name" value="POTE ANKYRIN DOMAIN FAMILY MEMBER 3C-RELATED"/>
    <property type="match status" value="1"/>
</dbReference>
<proteinExistence type="predicted"/>
<keyword evidence="2" id="KW-1185">Reference proteome</keyword>
<sequence>MRGNYQATRELLQCIDIQIEIRDQQNLTPLHLACAYGHMDVLRLLLSKGARIQSSGEHNQNVLHKASSVGKIEILELIVNDIIDKFGEEKLQMLLLEDDSDGNSPLLLAVEGGCTKNSGERAHIDSLNGQYQTPLMMSCKFNNVDITDYLLTCGASIERKDKHNHTPLLLASMDGNIEAVRMLLERGADIFALDRTDKSAIFLAAESNNPNTLMALLQDCRSFDLVNFGDHFDNSPLHVAALKAAKEGQKKIVMDILKRDRFSVNDSDFESHTSLHLACIFGHSKVVSTLIAAGADIEARNYCLWTPLDCAAAYGQTKCANLLLNANAPIDARDKNKTTPLHLSARYGHENVAKLLIKNGASLWQSNSAGHNALTLAITHGKREVARVIIESDNWMGALNSSFQSLQTGLRETPLRLLIKQFPDLAKLKAKIIGNTFSASSSDDERFAITFNYELLDDTYIHLHNEMYDMDTSTKEGLDEVWDG</sequence>
<dbReference type="Pfam" id="PF00023">
    <property type="entry name" value="Ank"/>
    <property type="match status" value="1"/>
</dbReference>
<dbReference type="InterPro" id="IPR002110">
    <property type="entry name" value="Ankyrin_rpt"/>
</dbReference>